<name>A0A2V0RNA8_9ZZZZ</name>
<accession>A0A2V0RNA8</accession>
<dbReference type="EMBL" id="BDQD01000079">
    <property type="protein sequence ID" value="GBH22650.1"/>
    <property type="molecule type" value="Genomic_RNA"/>
</dbReference>
<keyword evidence="2" id="KW-0812">Transmembrane</keyword>
<proteinExistence type="predicted"/>
<reference evidence="3" key="1">
    <citation type="submission" date="2017-04" db="EMBL/GenBank/DDBJ databases">
        <title>Unveiling RNA virosphere associated with marine microorganisms.</title>
        <authorList>
            <person name="Urayama S."/>
            <person name="Takaki Y."/>
            <person name="Nishi S."/>
            <person name="Yoshida Y."/>
            <person name="Deguchi S."/>
            <person name="Takai K."/>
            <person name="Nunoura T."/>
        </authorList>
    </citation>
    <scope>NUCLEOTIDE SEQUENCE</scope>
</reference>
<sequence length="229" mass="25978">MLNNHNSSPFISRPQSHRRNFVSLRYSPHLDRRIRCTRVVTCQAFGIQTVGRVLRHVRPAFAFDLRTFINRIRDSDDSNVINNVSLEALSNAGYVVSTPKSFWITMVFTSVGSGVVFLLARKVFFNKPDPIYNLVKSVVDNSPSTCAGDLSDRLVQTGISYPERKLITWTVSNTHFLLFCQQILCILAILLLFYIAARLVKYLIVRGSSSSSSSMRRSSNSRPSYRDFS</sequence>
<keyword evidence="2" id="KW-1133">Transmembrane helix</keyword>
<organism evidence="3">
    <name type="scientific">viral metagenome</name>
    <dbReference type="NCBI Taxonomy" id="1070528"/>
    <lineage>
        <taxon>unclassified sequences</taxon>
        <taxon>metagenomes</taxon>
        <taxon>organismal metagenomes</taxon>
    </lineage>
</organism>
<evidence type="ECO:0000256" key="1">
    <source>
        <dbReference type="SAM" id="MobiDB-lite"/>
    </source>
</evidence>
<feature type="region of interest" description="Disordered" evidence="1">
    <location>
        <begin position="210"/>
        <end position="229"/>
    </location>
</feature>
<evidence type="ECO:0000313" key="3">
    <source>
        <dbReference type="EMBL" id="GBH22650.1"/>
    </source>
</evidence>
<feature type="compositionally biased region" description="Low complexity" evidence="1">
    <location>
        <begin position="210"/>
        <end position="223"/>
    </location>
</feature>
<feature type="transmembrane region" description="Helical" evidence="2">
    <location>
        <begin position="102"/>
        <end position="120"/>
    </location>
</feature>
<protein>
    <submittedName>
        <fullName evidence="3">Uncharacterized protein</fullName>
    </submittedName>
</protein>
<dbReference type="AlphaFoldDB" id="A0A2V0RNA8"/>
<keyword evidence="2" id="KW-0472">Membrane</keyword>
<evidence type="ECO:0000256" key="2">
    <source>
        <dbReference type="SAM" id="Phobius"/>
    </source>
</evidence>
<comment type="caution">
    <text evidence="3">The sequence shown here is derived from an EMBL/GenBank/DDBJ whole genome shotgun (WGS) entry which is preliminary data.</text>
</comment>
<feature type="transmembrane region" description="Helical" evidence="2">
    <location>
        <begin position="176"/>
        <end position="197"/>
    </location>
</feature>